<comment type="similarity">
    <text evidence="2 8">Belongs to the binding-protein-dependent transport system permease family. CysTW subfamily.</text>
</comment>
<feature type="transmembrane region" description="Helical" evidence="8">
    <location>
        <begin position="190"/>
        <end position="212"/>
    </location>
</feature>
<feature type="domain" description="ABC transmembrane type-1" evidence="10">
    <location>
        <begin position="186"/>
        <end position="388"/>
    </location>
</feature>
<protein>
    <recommendedName>
        <fullName evidence="8">Phosphate transport system permease protein PstA</fullName>
    </recommendedName>
</protein>
<dbReference type="PANTHER" id="PTHR43470">
    <property type="entry name" value="PHOSPHATE TRANSPORT SYSTEM PERMEASE PROTEIN PSTA-RELATED"/>
    <property type="match status" value="1"/>
</dbReference>
<evidence type="ECO:0000256" key="2">
    <source>
        <dbReference type="ARBA" id="ARBA00007069"/>
    </source>
</evidence>
<name>A0ABR6WX27_9FIRM</name>
<keyword evidence="6 8" id="KW-1133">Transmembrane helix</keyword>
<feature type="transmembrane region" description="Helical" evidence="8">
    <location>
        <begin position="302"/>
        <end position="322"/>
    </location>
</feature>
<feature type="transmembrane region" description="Helical" evidence="8">
    <location>
        <begin position="224"/>
        <end position="248"/>
    </location>
</feature>
<keyword evidence="12" id="KW-1185">Reference proteome</keyword>
<feature type="transmembrane region" description="Helical" evidence="8">
    <location>
        <begin position="255"/>
        <end position="273"/>
    </location>
</feature>
<dbReference type="Gene3D" id="2.30.42.10">
    <property type="match status" value="1"/>
</dbReference>
<sequence>MGRKVKDNFAKGIIYLATGITLSVLIFIVGFIFVKGIGLVNFDFLTRDFNEKVFYAFVQNEDVSMSIDEEALKQKTPFDDRYESLIEGPIYVDNIGAAIAKVTYKNNATEHEQLVISYIEKNSPLTNAADSTGKEMRIGTDYVIQSINGTDFEGLSLDEAAALIKNQSDELKIKVVQPGGGVKSNIITTLYMVLLSLVIAIPLGIFGAIYLTEYAKPGRFVNTIRFAAECLSGIPSIIFGLFGMAFFVVALKLQISLLSGSLTVAIILLPVIIRSTEEALKTVPTSFREGSLALGATKLQTIFKVVLPCAVPGIATAVLLSIGRVVGESAALLLTAGTVAQIPGTLLSPGSTLTVQAYYVAKEEGNIELACAIGIVIIVIVIVLNILSRIMSDKLDVFNKK</sequence>
<dbReference type="Pfam" id="PF00528">
    <property type="entry name" value="BPD_transp_1"/>
    <property type="match status" value="1"/>
</dbReference>
<evidence type="ECO:0000256" key="7">
    <source>
        <dbReference type="ARBA" id="ARBA00023136"/>
    </source>
</evidence>
<evidence type="ECO:0000256" key="6">
    <source>
        <dbReference type="ARBA" id="ARBA00022989"/>
    </source>
</evidence>
<evidence type="ECO:0000256" key="3">
    <source>
        <dbReference type="ARBA" id="ARBA00022448"/>
    </source>
</evidence>
<evidence type="ECO:0000313" key="11">
    <source>
        <dbReference type="EMBL" id="MBC3805177.1"/>
    </source>
</evidence>
<dbReference type="RefSeq" id="WP_338000875.1">
    <property type="nucleotide sequence ID" value="NZ_WJBC01000021.1"/>
</dbReference>
<dbReference type="InterPro" id="IPR001478">
    <property type="entry name" value="PDZ"/>
</dbReference>
<dbReference type="PROSITE" id="PS50928">
    <property type="entry name" value="ABC_TM1"/>
    <property type="match status" value="1"/>
</dbReference>
<dbReference type="CDD" id="cd06261">
    <property type="entry name" value="TM_PBP2"/>
    <property type="match status" value="1"/>
</dbReference>
<evidence type="ECO:0000256" key="4">
    <source>
        <dbReference type="ARBA" id="ARBA00022475"/>
    </source>
</evidence>
<dbReference type="NCBIfam" id="TIGR00974">
    <property type="entry name" value="3a0107s02c"/>
    <property type="match status" value="1"/>
</dbReference>
<dbReference type="EMBL" id="WJBC01000021">
    <property type="protein sequence ID" value="MBC3805177.1"/>
    <property type="molecule type" value="Genomic_DNA"/>
</dbReference>
<dbReference type="PROSITE" id="PS50106">
    <property type="entry name" value="PDZ"/>
    <property type="match status" value="1"/>
</dbReference>
<evidence type="ECO:0000256" key="5">
    <source>
        <dbReference type="ARBA" id="ARBA00022692"/>
    </source>
</evidence>
<feature type="transmembrane region" description="Helical" evidence="8">
    <location>
        <begin position="12"/>
        <end position="34"/>
    </location>
</feature>
<feature type="transmembrane region" description="Helical" evidence="8">
    <location>
        <begin position="367"/>
        <end position="387"/>
    </location>
</feature>
<evidence type="ECO:0000259" key="10">
    <source>
        <dbReference type="PROSITE" id="PS50928"/>
    </source>
</evidence>
<dbReference type="Gene3D" id="1.10.3720.10">
    <property type="entry name" value="MetI-like"/>
    <property type="match status" value="1"/>
</dbReference>
<evidence type="ECO:0000256" key="1">
    <source>
        <dbReference type="ARBA" id="ARBA00004651"/>
    </source>
</evidence>
<accession>A0ABR6WX27</accession>
<evidence type="ECO:0000313" key="12">
    <source>
        <dbReference type="Proteomes" id="UP000603234"/>
    </source>
</evidence>
<dbReference type="SUPFAM" id="SSF161098">
    <property type="entry name" value="MetI-like"/>
    <property type="match status" value="1"/>
</dbReference>
<dbReference type="InterPro" id="IPR000515">
    <property type="entry name" value="MetI-like"/>
</dbReference>
<keyword evidence="7 8" id="KW-0472">Membrane</keyword>
<dbReference type="PANTHER" id="PTHR43470:SF3">
    <property type="entry name" value="PHOSPHATE TRANSPORT SYSTEM PERMEASE PROTEIN PSTA-RELATED"/>
    <property type="match status" value="1"/>
</dbReference>
<comment type="caution">
    <text evidence="11">The sequence shown here is derived from an EMBL/GenBank/DDBJ whole genome shotgun (WGS) entry which is preliminary data.</text>
</comment>
<evidence type="ECO:0000256" key="8">
    <source>
        <dbReference type="RuleBase" id="RU363043"/>
    </source>
</evidence>
<feature type="domain" description="PDZ" evidence="9">
    <location>
        <begin position="87"/>
        <end position="179"/>
    </location>
</feature>
<gene>
    <name evidence="11" type="primary">pstA</name>
    <name evidence="11" type="ORF">GH808_12175</name>
</gene>
<dbReference type="InterPro" id="IPR035906">
    <property type="entry name" value="MetI-like_sf"/>
</dbReference>
<dbReference type="SUPFAM" id="SSF50156">
    <property type="entry name" value="PDZ domain-like"/>
    <property type="match status" value="1"/>
</dbReference>
<reference evidence="11 12" key="1">
    <citation type="journal article" date="2020" name="mSystems">
        <title>Defining Genomic and Predicted Metabolic Features of the Acetobacterium Genus.</title>
        <authorList>
            <person name="Ross D.E."/>
            <person name="Marshall C.W."/>
            <person name="Gulliver D."/>
            <person name="May H.D."/>
            <person name="Norman R.S."/>
        </authorList>
    </citation>
    <scope>NUCLEOTIDE SEQUENCE [LARGE SCALE GENOMIC DNA]</scope>
    <source>
        <strain evidence="11 12">DSM 8238</strain>
    </source>
</reference>
<dbReference type="Proteomes" id="UP000603234">
    <property type="component" value="Unassembled WGS sequence"/>
</dbReference>
<proteinExistence type="inferred from homology"/>
<keyword evidence="4 8" id="KW-1003">Cell membrane</keyword>
<keyword evidence="5 8" id="KW-0812">Transmembrane</keyword>
<evidence type="ECO:0000259" key="9">
    <source>
        <dbReference type="PROSITE" id="PS50106"/>
    </source>
</evidence>
<keyword evidence="3" id="KW-0813">Transport</keyword>
<dbReference type="CDD" id="cd00136">
    <property type="entry name" value="PDZ_canonical"/>
    <property type="match status" value="1"/>
</dbReference>
<comment type="subcellular location">
    <subcellularLocation>
        <location evidence="1 8">Cell membrane</location>
        <topology evidence="1 8">Multi-pass membrane protein</topology>
    </subcellularLocation>
</comment>
<dbReference type="InterPro" id="IPR036034">
    <property type="entry name" value="PDZ_sf"/>
</dbReference>
<organism evidence="11 12">
    <name type="scientific">Acetobacterium fimetarium</name>
    <dbReference type="NCBI Taxonomy" id="52691"/>
    <lineage>
        <taxon>Bacteria</taxon>
        <taxon>Bacillati</taxon>
        <taxon>Bacillota</taxon>
        <taxon>Clostridia</taxon>
        <taxon>Eubacteriales</taxon>
        <taxon>Eubacteriaceae</taxon>
        <taxon>Acetobacterium</taxon>
    </lineage>
</organism>
<dbReference type="InterPro" id="IPR005672">
    <property type="entry name" value="Phosphate_PstA"/>
</dbReference>